<dbReference type="PANTHER" id="PTHR34535:SF3">
    <property type="entry name" value="HYDROGENASE MATURATION FACTOR HYPA"/>
    <property type="match status" value="1"/>
</dbReference>
<dbReference type="InterPro" id="IPR020538">
    <property type="entry name" value="Hydgase_Ni_incorp_HypA/HybF_CS"/>
</dbReference>
<dbReference type="RefSeq" id="WP_063737758.1">
    <property type="nucleotide sequence ID" value="NZ_BMUB01000011.1"/>
</dbReference>
<feature type="binding site" evidence="5">
    <location>
        <position position="73"/>
    </location>
    <ligand>
        <name>Zn(2+)</name>
        <dbReference type="ChEBI" id="CHEBI:29105"/>
    </ligand>
</feature>
<reference evidence="6" key="5">
    <citation type="submission" date="2020-09" db="EMBL/GenBank/DDBJ databases">
        <authorList>
            <person name="Sun Q."/>
            <person name="Ohkuma M."/>
        </authorList>
    </citation>
    <scope>NUCLEOTIDE SEQUENCE</scope>
    <source>
        <strain evidence="6">JCM 4434</strain>
    </source>
</reference>
<feature type="binding site" evidence="5">
    <location>
        <position position="93"/>
    </location>
    <ligand>
        <name>Zn(2+)</name>
        <dbReference type="ChEBI" id="CHEBI:29105"/>
    </ligand>
</feature>
<dbReference type="Pfam" id="PF01155">
    <property type="entry name" value="HypA"/>
    <property type="match status" value="1"/>
</dbReference>
<evidence type="ECO:0000256" key="5">
    <source>
        <dbReference type="HAMAP-Rule" id="MF_00213"/>
    </source>
</evidence>
<sequence>MHELSIALSVVEAVEEFAAGYPGERVEEVRLRVGALAGVEAEALDFSFAVVCEGTALAGARLAIEHVPAVVRCRPCEREFAVRPPLDLRCPACGGGSVECASGRELEIAAVVLGTAEGADEREVAGDVPSP</sequence>
<dbReference type="PIRSF" id="PIRSF004761">
    <property type="entry name" value="Hydrgn_mat_HypA"/>
    <property type="match status" value="1"/>
</dbReference>
<organism evidence="7 8">
    <name type="scientific">Kitasatospora aureofaciens</name>
    <name type="common">Streptomyces aureofaciens</name>
    <dbReference type="NCBI Taxonomy" id="1894"/>
    <lineage>
        <taxon>Bacteria</taxon>
        <taxon>Bacillati</taxon>
        <taxon>Actinomycetota</taxon>
        <taxon>Actinomycetes</taxon>
        <taxon>Kitasatosporales</taxon>
        <taxon>Streptomycetaceae</taxon>
        <taxon>Kitasatospora</taxon>
    </lineage>
</organism>
<evidence type="ECO:0000256" key="4">
    <source>
        <dbReference type="ARBA" id="ARBA00022833"/>
    </source>
</evidence>
<comment type="function">
    <text evidence="5">Involved in the maturation of [NiFe] hydrogenases. Required for nickel insertion into the metal center of the hydrogenase.</text>
</comment>
<dbReference type="GeneID" id="97487598"/>
<dbReference type="Gene3D" id="3.30.2320.80">
    <property type="match status" value="1"/>
</dbReference>
<keyword evidence="3 5" id="KW-0479">Metal-binding</keyword>
<dbReference type="AlphaFoldDB" id="A0A1E7NF23"/>
<dbReference type="GO" id="GO:0016151">
    <property type="term" value="F:nickel cation binding"/>
    <property type="evidence" value="ECO:0007669"/>
    <property type="project" value="UniProtKB-UniRule"/>
</dbReference>
<keyword evidence="4 5" id="KW-0862">Zinc</keyword>
<reference evidence="8" key="4">
    <citation type="submission" date="2016-08" db="EMBL/GenBank/DDBJ databases">
        <title>Sequencing, assembly and comparative genomics of S. aureofaciens ATCC 10762.</title>
        <authorList>
            <person name="Gradnigo J.S."/>
            <person name="Johnson N."/>
            <person name="Somerville G.A."/>
        </authorList>
    </citation>
    <scope>NUCLEOTIDE SEQUENCE [LARGE SCALE GENOMIC DNA]</scope>
    <source>
        <strain evidence="8">ATCC 10762 / DSM 40127 / CCM 3239 / JCM 4008 / LMG 5968 / NBRC 12843 / NCIMB 8234 / A-377</strain>
    </source>
</reference>
<feature type="binding site" evidence="5">
    <location>
        <position position="76"/>
    </location>
    <ligand>
        <name>Zn(2+)</name>
        <dbReference type="ChEBI" id="CHEBI:29105"/>
    </ligand>
</feature>
<dbReference type="OrthoDB" id="288014at2"/>
<gene>
    <name evidence="5 6" type="primary">hypA</name>
    <name evidence="6" type="ORF">GCM10010502_45800</name>
    <name evidence="7" type="ORF">HS99_0000910</name>
</gene>
<dbReference type="GO" id="GO:0008270">
    <property type="term" value="F:zinc ion binding"/>
    <property type="evidence" value="ECO:0007669"/>
    <property type="project" value="UniProtKB-UniRule"/>
</dbReference>
<evidence type="ECO:0000256" key="3">
    <source>
        <dbReference type="ARBA" id="ARBA00022723"/>
    </source>
</evidence>
<dbReference type="NCBIfam" id="TIGR00100">
    <property type="entry name" value="hypA"/>
    <property type="match status" value="1"/>
</dbReference>
<dbReference type="Proteomes" id="UP000610124">
    <property type="component" value="Unassembled WGS sequence"/>
</dbReference>
<dbReference type="PANTHER" id="PTHR34535">
    <property type="entry name" value="HYDROGENASE MATURATION FACTOR HYPA"/>
    <property type="match status" value="1"/>
</dbReference>
<keyword evidence="2 5" id="KW-0533">Nickel</keyword>
<comment type="caution">
    <text evidence="7">The sequence shown here is derived from an EMBL/GenBank/DDBJ whole genome shotgun (WGS) entry which is preliminary data.</text>
</comment>
<reference evidence="7 8" key="2">
    <citation type="submission" date="2014-07" db="EMBL/GenBank/DDBJ databases">
        <authorList>
            <person name="Zhang J.E."/>
            <person name="Yang H."/>
            <person name="Guo J."/>
            <person name="Deng Z."/>
            <person name="Luo H."/>
            <person name="Luo M."/>
            <person name="Zhao B."/>
        </authorList>
    </citation>
    <scope>NUCLEOTIDE SEQUENCE [LARGE SCALE GENOMIC DNA]</scope>
    <source>
        <strain evidence="7">ATCC 10762</strain>
        <strain evidence="8">ATCC 10762 / DSM 40127 / CCM 3239 / JCM 4008 / LMG 5968 / NBRC 12843 / NCIMB 8234 / A-377</strain>
    </source>
</reference>
<evidence type="ECO:0000313" key="8">
    <source>
        <dbReference type="Proteomes" id="UP000037395"/>
    </source>
</evidence>
<accession>A0A1E7NF23</accession>
<dbReference type="PROSITE" id="PS01249">
    <property type="entry name" value="HYPA"/>
    <property type="match status" value="1"/>
</dbReference>
<dbReference type="EMBL" id="JPRF03000001">
    <property type="protein sequence ID" value="OEV39306.1"/>
    <property type="molecule type" value="Genomic_DNA"/>
</dbReference>
<proteinExistence type="inferred from homology"/>
<feature type="binding site" evidence="5">
    <location>
        <position position="90"/>
    </location>
    <ligand>
        <name>Zn(2+)</name>
        <dbReference type="ChEBI" id="CHEBI:29105"/>
    </ligand>
</feature>
<protein>
    <recommendedName>
        <fullName evidence="5">Hydrogenase maturation factor HypA</fullName>
    </recommendedName>
</protein>
<comment type="similarity">
    <text evidence="1 5">Belongs to the HypA/HybF family.</text>
</comment>
<evidence type="ECO:0000313" key="7">
    <source>
        <dbReference type="EMBL" id="OEV39306.1"/>
    </source>
</evidence>
<dbReference type="Proteomes" id="UP000037395">
    <property type="component" value="Unassembled WGS sequence"/>
</dbReference>
<keyword evidence="8" id="KW-1185">Reference proteome</keyword>
<dbReference type="HAMAP" id="MF_00213">
    <property type="entry name" value="HypA_HybF"/>
    <property type="match status" value="1"/>
</dbReference>
<reference evidence="7" key="3">
    <citation type="submission" date="2016-08" db="EMBL/GenBank/DDBJ databases">
        <title>Sequencing, Assembly and Comparative Genomics of S. aureofaciens ATCC 10762.</title>
        <authorList>
            <person name="Gradnigo J.S."/>
            <person name="Johnson N."/>
            <person name="Somerville G.A."/>
        </authorList>
    </citation>
    <scope>NUCLEOTIDE SEQUENCE [LARGE SCALE GENOMIC DNA]</scope>
    <source>
        <strain evidence="7">ATCC 10762</strain>
    </source>
</reference>
<dbReference type="GO" id="GO:0051604">
    <property type="term" value="P:protein maturation"/>
    <property type="evidence" value="ECO:0007669"/>
    <property type="project" value="InterPro"/>
</dbReference>
<evidence type="ECO:0000256" key="2">
    <source>
        <dbReference type="ARBA" id="ARBA00022596"/>
    </source>
</evidence>
<accession>A0A8H9LNS8</accession>
<feature type="binding site" evidence="5">
    <location>
        <position position="2"/>
    </location>
    <ligand>
        <name>Ni(2+)</name>
        <dbReference type="ChEBI" id="CHEBI:49786"/>
    </ligand>
</feature>
<name>A0A1E7NF23_KITAU</name>
<evidence type="ECO:0000313" key="6">
    <source>
        <dbReference type="EMBL" id="GGU88039.1"/>
    </source>
</evidence>
<reference evidence="6" key="1">
    <citation type="journal article" date="2014" name="Int. J. Syst. Evol. Microbiol.">
        <title>Complete genome sequence of Corynebacterium casei LMG S-19264T (=DSM 44701T), isolated from a smear-ripened cheese.</title>
        <authorList>
            <consortium name="US DOE Joint Genome Institute (JGI-PGF)"/>
            <person name="Walter F."/>
            <person name="Albersmeier A."/>
            <person name="Kalinowski J."/>
            <person name="Ruckert C."/>
        </authorList>
    </citation>
    <scope>NUCLEOTIDE SEQUENCE</scope>
    <source>
        <strain evidence="6">JCM 4434</strain>
    </source>
</reference>
<dbReference type="InterPro" id="IPR000688">
    <property type="entry name" value="HypA/HybF"/>
</dbReference>
<dbReference type="EMBL" id="BMUB01000011">
    <property type="protein sequence ID" value="GGU88039.1"/>
    <property type="molecule type" value="Genomic_DNA"/>
</dbReference>
<evidence type="ECO:0000256" key="1">
    <source>
        <dbReference type="ARBA" id="ARBA00010748"/>
    </source>
</evidence>